<dbReference type="AlphaFoldDB" id="A0AAP7LUX2"/>
<organism evidence="1 2">
    <name type="scientific">Staphylococcus equorum</name>
    <dbReference type="NCBI Taxonomy" id="246432"/>
    <lineage>
        <taxon>Bacteria</taxon>
        <taxon>Bacillati</taxon>
        <taxon>Bacillota</taxon>
        <taxon>Bacilli</taxon>
        <taxon>Bacillales</taxon>
        <taxon>Staphylococcaceae</taxon>
        <taxon>Staphylococcus</taxon>
    </lineage>
</organism>
<dbReference type="RefSeq" id="WP_069854261.1">
    <property type="nucleotide sequence ID" value="NZ_LNPX01000004.1"/>
</dbReference>
<evidence type="ECO:0000313" key="1">
    <source>
        <dbReference type="EMBL" id="OEK58861.1"/>
    </source>
</evidence>
<comment type="caution">
    <text evidence="1">The sequence shown here is derived from an EMBL/GenBank/DDBJ whole genome shotgun (WGS) entry which is preliminary data.</text>
</comment>
<sequence>MVDKSKNIGDYIKKNEEAIINNKISVPEIAKKFGVTKQLIYYYASHVSEGLFQRREEQLDIYLKQIHRDIKEGIPLDVIMQQTYAEPFLTKRGKENIHRAKDLVINRLHSREIVPKEEKVNTFTLVNAKLKNYVNLLQIEEVLRENRDINKAELGRRIGVSHHKMLIVNHNLSVSPFRELPKIKQELYDILKRNIEIASDFYRLGTKKAVYEKYSDINKHVLRLVIDGYRPLINTKLIINHEKDND</sequence>
<dbReference type="EMBL" id="LNPX01000004">
    <property type="protein sequence ID" value="OEK58861.1"/>
    <property type="molecule type" value="Genomic_DNA"/>
</dbReference>
<name>A0AAP7LUX2_9STAP</name>
<reference evidence="2" key="1">
    <citation type="submission" date="2015-11" db="EMBL/GenBank/DDBJ databases">
        <title>Genomic diversity of Staphylococcus saprophyticus strains from urinary tract infections, animal surfaces, and fermented foods.</title>
        <authorList>
            <person name="Wolfe B.E."/>
        </authorList>
    </citation>
    <scope>NUCLEOTIDE SEQUENCE [LARGE SCALE GENOMIC DNA]</scope>
    <source>
        <strain evidence="2">738_7</strain>
    </source>
</reference>
<evidence type="ECO:0000313" key="2">
    <source>
        <dbReference type="Proteomes" id="UP000095464"/>
    </source>
</evidence>
<gene>
    <name evidence="1" type="ORF">ASS94_00640</name>
</gene>
<proteinExistence type="predicted"/>
<accession>A0AAP7LUX2</accession>
<protein>
    <submittedName>
        <fullName evidence="1">Uncharacterized protein</fullName>
    </submittedName>
</protein>
<dbReference type="Proteomes" id="UP000095464">
    <property type="component" value="Unassembled WGS sequence"/>
</dbReference>